<name>A0ABQ7JMD3_9FUNG</name>
<gene>
    <name evidence="2" type="ORF">BGZ96_001474</name>
</gene>
<keyword evidence="3" id="KW-1185">Reference proteome</keyword>
<dbReference type="Proteomes" id="UP001194696">
    <property type="component" value="Unassembled WGS sequence"/>
</dbReference>
<feature type="region of interest" description="Disordered" evidence="1">
    <location>
        <begin position="260"/>
        <end position="440"/>
    </location>
</feature>
<accession>A0ABQ7JMD3</accession>
<feature type="region of interest" description="Disordered" evidence="1">
    <location>
        <begin position="72"/>
        <end position="102"/>
    </location>
</feature>
<feature type="compositionally biased region" description="Low complexity" evidence="1">
    <location>
        <begin position="301"/>
        <end position="320"/>
    </location>
</feature>
<feature type="compositionally biased region" description="Low complexity" evidence="1">
    <location>
        <begin position="330"/>
        <end position="365"/>
    </location>
</feature>
<evidence type="ECO:0000256" key="1">
    <source>
        <dbReference type="SAM" id="MobiDB-lite"/>
    </source>
</evidence>
<proteinExistence type="predicted"/>
<feature type="compositionally biased region" description="Basic and acidic residues" evidence="1">
    <location>
        <begin position="375"/>
        <end position="386"/>
    </location>
</feature>
<reference evidence="2 3" key="1">
    <citation type="journal article" date="2020" name="Fungal Divers.">
        <title>Resolving the Mortierellaceae phylogeny through synthesis of multi-gene phylogenetics and phylogenomics.</title>
        <authorList>
            <person name="Vandepol N."/>
            <person name="Liber J."/>
            <person name="Desiro A."/>
            <person name="Na H."/>
            <person name="Kennedy M."/>
            <person name="Barry K."/>
            <person name="Grigoriev I.V."/>
            <person name="Miller A.N."/>
            <person name="O'Donnell K."/>
            <person name="Stajich J.E."/>
            <person name="Bonito G."/>
        </authorList>
    </citation>
    <scope>NUCLEOTIDE SEQUENCE [LARGE SCALE GENOMIC DNA]</scope>
    <source>
        <strain evidence="2 3">AD045</strain>
    </source>
</reference>
<feature type="compositionally biased region" description="Low complexity" evidence="1">
    <location>
        <begin position="76"/>
        <end position="102"/>
    </location>
</feature>
<comment type="caution">
    <text evidence="2">The sequence shown here is derived from an EMBL/GenBank/DDBJ whole genome shotgun (WGS) entry which is preliminary data.</text>
</comment>
<feature type="compositionally biased region" description="Basic and acidic residues" evidence="1">
    <location>
        <begin position="457"/>
        <end position="472"/>
    </location>
</feature>
<dbReference type="EMBL" id="JAAAIM010001247">
    <property type="protein sequence ID" value="KAG0280646.1"/>
    <property type="molecule type" value="Genomic_DNA"/>
</dbReference>
<protein>
    <submittedName>
        <fullName evidence="2">Uncharacterized protein</fullName>
    </submittedName>
</protein>
<evidence type="ECO:0000313" key="3">
    <source>
        <dbReference type="Proteomes" id="UP001194696"/>
    </source>
</evidence>
<feature type="compositionally biased region" description="Low complexity" evidence="1">
    <location>
        <begin position="260"/>
        <end position="290"/>
    </location>
</feature>
<evidence type="ECO:0000313" key="2">
    <source>
        <dbReference type="EMBL" id="KAG0280646.1"/>
    </source>
</evidence>
<feature type="region of interest" description="Disordered" evidence="1">
    <location>
        <begin position="453"/>
        <end position="477"/>
    </location>
</feature>
<sequence length="496" mass="54131">MRTTLKDVEDYDRSNMLRVEHIHYAIVNEARDLKQWDNALTLLTTYLAPVMIASEKAVAAAAAAAAAVSDEVNTESTSSPSSSSSPPTTATTGGAAAGGRRALSTTGSAKFSDFVEDKTTGLYTKQLGENDIRLIHFSICSLVRYAPTPSDSNVVYMFYLQRQPPVRNDETIDHCLISLIYQYAQVKGDPELQAKGLDLIKVALERGVGLPSYKSRNSAKNQNYRPQTESILASVSKPILIQQKLKISQDGRTLEAYRPGGQQIQHQQQQGGRPYGQHRQQQGFQPPQRGSNGFPVGGQRQGQNQGPGQAQAQGQVASGRRSAHPAVAGSSSPQPRSQPQSQSQSSQPQQQVPQQSQTQNQTQAQAKTKPRHRKQDSPRVVNKDTQDSNNTTATTAATPRQEEPMDQHEYYTKAPRSFSGTERVKPGSRPAFGGVGGSGGKFREILFVPASTNPMLKTDHPAPENEQVKVEKSEDDITSSITEHVEKLRLDEASDE</sequence>
<organism evidence="2 3">
    <name type="scientific">Linnemannia gamsii</name>
    <dbReference type="NCBI Taxonomy" id="64522"/>
    <lineage>
        <taxon>Eukaryota</taxon>
        <taxon>Fungi</taxon>
        <taxon>Fungi incertae sedis</taxon>
        <taxon>Mucoromycota</taxon>
        <taxon>Mortierellomycotina</taxon>
        <taxon>Mortierellomycetes</taxon>
        <taxon>Mortierellales</taxon>
        <taxon>Mortierellaceae</taxon>
        <taxon>Linnemannia</taxon>
    </lineage>
</organism>
<feature type="compositionally biased region" description="Basic and acidic residues" evidence="1">
    <location>
        <begin position="400"/>
        <end position="411"/>
    </location>
</feature>